<evidence type="ECO:0000256" key="3">
    <source>
        <dbReference type="ARBA" id="ARBA00022475"/>
    </source>
</evidence>
<accession>A0A2N5CNW5</accession>
<organism evidence="12 13">
    <name type="scientific">Caulobacter flavus</name>
    <dbReference type="NCBI Taxonomy" id="1679497"/>
    <lineage>
        <taxon>Bacteria</taxon>
        <taxon>Pseudomonadati</taxon>
        <taxon>Pseudomonadota</taxon>
        <taxon>Alphaproteobacteria</taxon>
        <taxon>Caulobacterales</taxon>
        <taxon>Caulobacteraceae</taxon>
        <taxon>Caulobacter</taxon>
    </lineage>
</organism>
<evidence type="ECO:0000256" key="4">
    <source>
        <dbReference type="ARBA" id="ARBA00022519"/>
    </source>
</evidence>
<dbReference type="EMBL" id="PJRQ01000041">
    <property type="protein sequence ID" value="PLR08639.1"/>
    <property type="molecule type" value="Genomic_DNA"/>
</dbReference>
<proteinExistence type="predicted"/>
<gene>
    <name evidence="11" type="ORF">C1707_21605</name>
    <name evidence="12" type="ORF">CFHF_19460</name>
</gene>
<keyword evidence="8 9" id="KW-0472">Membrane</keyword>
<keyword evidence="4" id="KW-0997">Cell inner membrane</keyword>
<dbReference type="GO" id="GO:0005886">
    <property type="term" value="C:plasma membrane"/>
    <property type="evidence" value="ECO:0007669"/>
    <property type="project" value="UniProtKB-SubCell"/>
</dbReference>
<evidence type="ECO:0000256" key="5">
    <source>
        <dbReference type="ARBA" id="ARBA00022692"/>
    </source>
</evidence>
<keyword evidence="14" id="KW-1185">Reference proteome</keyword>
<evidence type="ECO:0000259" key="10">
    <source>
        <dbReference type="Pfam" id="PF11356"/>
    </source>
</evidence>
<dbReference type="Proteomes" id="UP000234483">
    <property type="component" value="Unassembled WGS sequence"/>
</dbReference>
<feature type="domain" description="Type II secretion system protein GspC N-terminal" evidence="10">
    <location>
        <begin position="22"/>
        <end position="144"/>
    </location>
</feature>
<evidence type="ECO:0000256" key="8">
    <source>
        <dbReference type="ARBA" id="ARBA00023136"/>
    </source>
</evidence>
<keyword evidence="7 9" id="KW-1133">Transmembrane helix</keyword>
<keyword evidence="2" id="KW-0813">Transport</keyword>
<dbReference type="Proteomes" id="UP000281192">
    <property type="component" value="Chromosome"/>
</dbReference>
<dbReference type="KEGG" id="cfh:C1707_21605"/>
<dbReference type="AlphaFoldDB" id="A0A2N5CNW5"/>
<sequence length="149" mass="15292">MLAKLTETFRTHGARAFVALELLVLLVLAVQIARLVWIVAAPPPPIATRAAPVQRAVDPKILASFDAFGSAGASSRVGGAASVEGFRLFGVRQTDGGGSAIIAGPDGVQKSYAVGESIADGVTLASVAADHVELSRAGARMTLSFPERP</sequence>
<evidence type="ECO:0000256" key="7">
    <source>
        <dbReference type="ARBA" id="ARBA00022989"/>
    </source>
</evidence>
<evidence type="ECO:0000313" key="12">
    <source>
        <dbReference type="EMBL" id="PLR08639.1"/>
    </source>
</evidence>
<dbReference type="EMBL" id="CP026100">
    <property type="protein sequence ID" value="AYV48645.1"/>
    <property type="molecule type" value="Genomic_DNA"/>
</dbReference>
<reference evidence="12 13" key="1">
    <citation type="submission" date="2017-12" db="EMBL/GenBank/DDBJ databases">
        <title>The genome sequence of Caulobacter flavus CGMCC1 15093.</title>
        <authorList>
            <person name="Gao J."/>
            <person name="Mao X."/>
            <person name="Sun J."/>
        </authorList>
    </citation>
    <scope>NUCLEOTIDE SEQUENCE [LARGE SCALE GENOMIC DNA]</scope>
    <source>
        <strain evidence="12 13">CGMCC1 15093</strain>
    </source>
</reference>
<reference evidence="11 14" key="2">
    <citation type="submission" date="2018-01" db="EMBL/GenBank/DDBJ databases">
        <title>Complete genome sequence of Caulobacter flavus RHGG3.</title>
        <authorList>
            <person name="Yang E."/>
        </authorList>
    </citation>
    <scope>NUCLEOTIDE SEQUENCE [LARGE SCALE GENOMIC DNA]</scope>
    <source>
        <strain evidence="11 14">RHGG3</strain>
    </source>
</reference>
<evidence type="ECO:0000256" key="1">
    <source>
        <dbReference type="ARBA" id="ARBA00004533"/>
    </source>
</evidence>
<evidence type="ECO:0000256" key="2">
    <source>
        <dbReference type="ARBA" id="ARBA00022448"/>
    </source>
</evidence>
<keyword evidence="5 9" id="KW-0812">Transmembrane</keyword>
<keyword evidence="3" id="KW-1003">Cell membrane</keyword>
<comment type="subcellular location">
    <subcellularLocation>
        <location evidence="1">Cell inner membrane</location>
    </subcellularLocation>
</comment>
<feature type="transmembrane region" description="Helical" evidence="9">
    <location>
        <begin position="20"/>
        <end position="40"/>
    </location>
</feature>
<dbReference type="RefSeq" id="WP_101714596.1">
    <property type="nucleotide sequence ID" value="NZ_CP026100.1"/>
</dbReference>
<dbReference type="OrthoDB" id="9812912at2"/>
<keyword evidence="6" id="KW-0653">Protein transport</keyword>
<evidence type="ECO:0000313" key="14">
    <source>
        <dbReference type="Proteomes" id="UP000281192"/>
    </source>
</evidence>
<dbReference type="Gene3D" id="2.30.30.830">
    <property type="match status" value="1"/>
</dbReference>
<evidence type="ECO:0000256" key="9">
    <source>
        <dbReference type="SAM" id="Phobius"/>
    </source>
</evidence>
<evidence type="ECO:0000256" key="6">
    <source>
        <dbReference type="ARBA" id="ARBA00022927"/>
    </source>
</evidence>
<dbReference type="GO" id="GO:0015031">
    <property type="term" value="P:protein transport"/>
    <property type="evidence" value="ECO:0007669"/>
    <property type="project" value="UniProtKB-KW"/>
</dbReference>
<evidence type="ECO:0000313" key="11">
    <source>
        <dbReference type="EMBL" id="AYV48645.1"/>
    </source>
</evidence>
<name>A0A2N5CNW5_9CAUL</name>
<protein>
    <submittedName>
        <fullName evidence="12">Type II secretion pathway protein C</fullName>
    </submittedName>
</protein>
<evidence type="ECO:0000313" key="13">
    <source>
        <dbReference type="Proteomes" id="UP000234483"/>
    </source>
</evidence>
<dbReference type="Pfam" id="PF11356">
    <property type="entry name" value="T2SSC"/>
    <property type="match status" value="1"/>
</dbReference>
<dbReference type="InterPro" id="IPR024961">
    <property type="entry name" value="T2SS_GspC_N"/>
</dbReference>